<dbReference type="AlphaFoldDB" id="A0AA40DKP3"/>
<feature type="compositionally biased region" description="Polar residues" evidence="1">
    <location>
        <begin position="344"/>
        <end position="353"/>
    </location>
</feature>
<proteinExistence type="predicted"/>
<evidence type="ECO:0000313" key="2">
    <source>
        <dbReference type="EMBL" id="KAK0704347.1"/>
    </source>
</evidence>
<organism evidence="2 3">
    <name type="scientific">Lasiosphaeris hirsuta</name>
    <dbReference type="NCBI Taxonomy" id="260670"/>
    <lineage>
        <taxon>Eukaryota</taxon>
        <taxon>Fungi</taxon>
        <taxon>Dikarya</taxon>
        <taxon>Ascomycota</taxon>
        <taxon>Pezizomycotina</taxon>
        <taxon>Sordariomycetes</taxon>
        <taxon>Sordariomycetidae</taxon>
        <taxon>Sordariales</taxon>
        <taxon>Lasiosphaeriaceae</taxon>
        <taxon>Lasiosphaeris</taxon>
    </lineage>
</organism>
<feature type="region of interest" description="Disordered" evidence="1">
    <location>
        <begin position="101"/>
        <end position="138"/>
    </location>
</feature>
<feature type="compositionally biased region" description="Low complexity" evidence="1">
    <location>
        <begin position="115"/>
        <end position="126"/>
    </location>
</feature>
<dbReference type="Proteomes" id="UP001172102">
    <property type="component" value="Unassembled WGS sequence"/>
</dbReference>
<reference evidence="2" key="1">
    <citation type="submission" date="2023-06" db="EMBL/GenBank/DDBJ databases">
        <title>Genome-scale phylogeny and comparative genomics of the fungal order Sordariales.</title>
        <authorList>
            <consortium name="Lawrence Berkeley National Laboratory"/>
            <person name="Hensen N."/>
            <person name="Bonometti L."/>
            <person name="Westerberg I."/>
            <person name="Brannstrom I.O."/>
            <person name="Guillou S."/>
            <person name="Cros-Aarteil S."/>
            <person name="Calhoun S."/>
            <person name="Haridas S."/>
            <person name="Kuo A."/>
            <person name="Mondo S."/>
            <person name="Pangilinan J."/>
            <person name="Riley R."/>
            <person name="Labutti K."/>
            <person name="Andreopoulos B."/>
            <person name="Lipzen A."/>
            <person name="Chen C."/>
            <person name="Yanf M."/>
            <person name="Daum C."/>
            <person name="Ng V."/>
            <person name="Clum A."/>
            <person name="Steindorff A."/>
            <person name="Ohm R."/>
            <person name="Martin F."/>
            <person name="Silar P."/>
            <person name="Natvig D."/>
            <person name="Lalanne C."/>
            <person name="Gautier V."/>
            <person name="Ament-Velasquez S.L."/>
            <person name="Kruys A."/>
            <person name="Hutchinson M.I."/>
            <person name="Powell A.J."/>
            <person name="Barry K."/>
            <person name="Miller A.N."/>
            <person name="Grigoriev I.V."/>
            <person name="Debuchy R."/>
            <person name="Gladieux P."/>
            <person name="Thoren M.H."/>
            <person name="Johannesson H."/>
        </authorList>
    </citation>
    <scope>NUCLEOTIDE SEQUENCE</scope>
    <source>
        <strain evidence="2">SMH4607-1</strain>
    </source>
</reference>
<sequence length="396" mass="44275">MTPASRRSYVPGQKILRRLTDDCLRLFDACLQIPGLSAALVAWFEESQAHLRWWSFSIGAQRPGRASLDFRLRDHDRIRGIITNNLLALISDLGQCLVSAESTSRPRHDDDGFLSDEPSSLSSGSEVADDSDAEQHAPPPIRYFAQKNSIKASLHHLIHVSVLIRKSGDKFRHARADKDLERVERESPRTYAAFRTHLETVILFGPSEYCLLSFLDSAAGGDAIPTGVRVILRSWLYGRLGPIQQRLIEANVIRRHRMMLSRKEGRPDTSRSTEHQSLHRLAVLPRNTTVQRPAGVETHDLPPPVAGTQPPSVLPARPMEGSSAIQTATAIGPALDLRPERSARASSTMSKLTRTGEKQDYPKRSVLQDSPVCPYCGVLLEKERSSEEKWHSCRHR</sequence>
<protein>
    <submittedName>
        <fullName evidence="2">Uncharacterized protein</fullName>
    </submittedName>
</protein>
<gene>
    <name evidence="2" type="ORF">B0H67DRAFT_348140</name>
</gene>
<keyword evidence="3" id="KW-1185">Reference proteome</keyword>
<dbReference type="EMBL" id="JAUKUA010000007">
    <property type="protein sequence ID" value="KAK0704347.1"/>
    <property type="molecule type" value="Genomic_DNA"/>
</dbReference>
<feature type="region of interest" description="Disordered" evidence="1">
    <location>
        <begin position="340"/>
        <end position="359"/>
    </location>
</feature>
<comment type="caution">
    <text evidence="2">The sequence shown here is derived from an EMBL/GenBank/DDBJ whole genome shotgun (WGS) entry which is preliminary data.</text>
</comment>
<name>A0AA40DKP3_9PEZI</name>
<accession>A0AA40DKP3</accession>
<evidence type="ECO:0000313" key="3">
    <source>
        <dbReference type="Proteomes" id="UP001172102"/>
    </source>
</evidence>
<evidence type="ECO:0000256" key="1">
    <source>
        <dbReference type="SAM" id="MobiDB-lite"/>
    </source>
</evidence>